<accession>A0A919VEL8</accession>
<dbReference type="GO" id="GO:1901137">
    <property type="term" value="P:carbohydrate derivative biosynthetic process"/>
    <property type="evidence" value="ECO:0007669"/>
    <property type="project" value="UniProtKB-ARBA"/>
</dbReference>
<evidence type="ECO:0000259" key="3">
    <source>
        <dbReference type="Pfam" id="PF00534"/>
    </source>
</evidence>
<dbReference type="Pfam" id="PF00534">
    <property type="entry name" value="Glycos_transf_1"/>
    <property type="match status" value="1"/>
</dbReference>
<dbReference type="InterPro" id="IPR028098">
    <property type="entry name" value="Glyco_trans_4-like_N"/>
</dbReference>
<evidence type="ECO:0000256" key="2">
    <source>
        <dbReference type="ARBA" id="ARBA00022679"/>
    </source>
</evidence>
<keyword evidence="1" id="KW-0328">Glycosyltransferase</keyword>
<organism evidence="5 6">
    <name type="scientific">Sinosporangium siamense</name>
    <dbReference type="NCBI Taxonomy" id="1367973"/>
    <lineage>
        <taxon>Bacteria</taxon>
        <taxon>Bacillati</taxon>
        <taxon>Actinomycetota</taxon>
        <taxon>Actinomycetes</taxon>
        <taxon>Streptosporangiales</taxon>
        <taxon>Streptosporangiaceae</taxon>
        <taxon>Sinosporangium</taxon>
    </lineage>
</organism>
<sequence>MKIALVSEHASPLATLRGADAGGQSVHVAALANSLAERGHDVVVYTRRADTRQPDQVTMASGVVVDHVPAGPPESLPKDELLPYMPSFAAHLARHWKTDRPHIVHAHHWMSGLAALGATRHVKVPIVQSYHALATTDQRWQKGDDTSPPERYAIEEEIGRRANVIIANCTQEARELQTMRVPVRNVCVVPRGVDLKVFRPSRRRPAGAGTRPRLLSLGRTMPHKGVETIIQALREVPQAELVIAGGNMKDPEVVRLRKLAATLELDDRVKMVGKVSRKNVPALVSSATVLVTVPWYESFGMVPLEAMASGVPVVASAVGGHLDTVTGAGILVRPRHPRTLARVLNGLLESEQLRRDLASAGVKRVRAKYGWPQVAAQTERIYRRAIAGRDPISTTVGR</sequence>
<gene>
    <name evidence="5" type="ORF">Ssi02_54850</name>
</gene>
<dbReference type="EMBL" id="BOOW01000034">
    <property type="protein sequence ID" value="GII95254.1"/>
    <property type="molecule type" value="Genomic_DNA"/>
</dbReference>
<evidence type="ECO:0000313" key="5">
    <source>
        <dbReference type="EMBL" id="GII95254.1"/>
    </source>
</evidence>
<dbReference type="AlphaFoldDB" id="A0A919VEL8"/>
<reference evidence="5" key="1">
    <citation type="submission" date="2021-01" db="EMBL/GenBank/DDBJ databases">
        <title>Whole genome shotgun sequence of Sinosporangium siamense NBRC 109515.</title>
        <authorList>
            <person name="Komaki H."/>
            <person name="Tamura T."/>
        </authorList>
    </citation>
    <scope>NUCLEOTIDE SEQUENCE</scope>
    <source>
        <strain evidence="5">NBRC 109515</strain>
    </source>
</reference>
<comment type="caution">
    <text evidence="5">The sequence shown here is derived from an EMBL/GenBank/DDBJ whole genome shotgun (WGS) entry which is preliminary data.</text>
</comment>
<proteinExistence type="predicted"/>
<dbReference type="Proteomes" id="UP000606172">
    <property type="component" value="Unassembled WGS sequence"/>
</dbReference>
<dbReference type="Pfam" id="PF13439">
    <property type="entry name" value="Glyco_transf_4"/>
    <property type="match status" value="1"/>
</dbReference>
<evidence type="ECO:0000256" key="1">
    <source>
        <dbReference type="ARBA" id="ARBA00022676"/>
    </source>
</evidence>
<dbReference type="InterPro" id="IPR050194">
    <property type="entry name" value="Glycosyltransferase_grp1"/>
</dbReference>
<name>A0A919VEL8_9ACTN</name>
<feature type="domain" description="Glycosyl transferase family 1" evidence="3">
    <location>
        <begin position="207"/>
        <end position="363"/>
    </location>
</feature>
<evidence type="ECO:0000259" key="4">
    <source>
        <dbReference type="Pfam" id="PF13439"/>
    </source>
</evidence>
<feature type="domain" description="Glycosyltransferase subfamily 4-like N-terminal" evidence="4">
    <location>
        <begin position="22"/>
        <end position="196"/>
    </location>
</feature>
<keyword evidence="2 5" id="KW-0808">Transferase</keyword>
<keyword evidence="6" id="KW-1185">Reference proteome</keyword>
<dbReference type="Gene3D" id="3.40.50.2000">
    <property type="entry name" value="Glycogen Phosphorylase B"/>
    <property type="match status" value="2"/>
</dbReference>
<dbReference type="SUPFAM" id="SSF53756">
    <property type="entry name" value="UDP-Glycosyltransferase/glycogen phosphorylase"/>
    <property type="match status" value="1"/>
</dbReference>
<dbReference type="InterPro" id="IPR001296">
    <property type="entry name" value="Glyco_trans_1"/>
</dbReference>
<dbReference type="PANTHER" id="PTHR45947:SF3">
    <property type="entry name" value="SULFOQUINOVOSYL TRANSFERASE SQD2"/>
    <property type="match status" value="1"/>
</dbReference>
<dbReference type="PANTHER" id="PTHR45947">
    <property type="entry name" value="SULFOQUINOVOSYL TRANSFERASE SQD2"/>
    <property type="match status" value="1"/>
</dbReference>
<protein>
    <submittedName>
        <fullName evidence="5">Glycosyl transferase</fullName>
    </submittedName>
</protein>
<dbReference type="GO" id="GO:0016758">
    <property type="term" value="F:hexosyltransferase activity"/>
    <property type="evidence" value="ECO:0007669"/>
    <property type="project" value="TreeGrafter"/>
</dbReference>
<dbReference type="RefSeq" id="WP_204030333.1">
    <property type="nucleotide sequence ID" value="NZ_BOOW01000034.1"/>
</dbReference>
<evidence type="ECO:0000313" key="6">
    <source>
        <dbReference type="Proteomes" id="UP000606172"/>
    </source>
</evidence>